<organism evidence="9 10">
    <name type="scientific">Chryseobacterium piscicola</name>
    <dbReference type="NCBI Taxonomy" id="551459"/>
    <lineage>
        <taxon>Bacteria</taxon>
        <taxon>Pseudomonadati</taxon>
        <taxon>Bacteroidota</taxon>
        <taxon>Flavobacteriia</taxon>
        <taxon>Flavobacteriales</taxon>
        <taxon>Weeksellaceae</taxon>
        <taxon>Chryseobacterium group</taxon>
        <taxon>Chryseobacterium</taxon>
    </lineage>
</organism>
<dbReference type="GO" id="GO:0003676">
    <property type="term" value="F:nucleic acid binding"/>
    <property type="evidence" value="ECO:0007669"/>
    <property type="project" value="InterPro"/>
</dbReference>
<evidence type="ECO:0000256" key="6">
    <source>
        <dbReference type="ARBA" id="ARBA00023180"/>
    </source>
</evidence>
<name>A0A1N7LUF7_9FLAO</name>
<evidence type="ECO:0000256" key="1">
    <source>
        <dbReference type="ARBA" id="ARBA00022722"/>
    </source>
</evidence>
<evidence type="ECO:0000256" key="7">
    <source>
        <dbReference type="SAM" id="SignalP"/>
    </source>
</evidence>
<dbReference type="RefSeq" id="WP_076451013.1">
    <property type="nucleotide sequence ID" value="NZ_FTOJ01000003.1"/>
</dbReference>
<dbReference type="GO" id="GO:0004519">
    <property type="term" value="F:endonuclease activity"/>
    <property type="evidence" value="ECO:0007669"/>
    <property type="project" value="UniProtKB-KW"/>
</dbReference>
<keyword evidence="5" id="KW-1015">Disulfide bond</keyword>
<keyword evidence="3" id="KW-0255">Endonuclease</keyword>
<evidence type="ECO:0000256" key="3">
    <source>
        <dbReference type="ARBA" id="ARBA00022759"/>
    </source>
</evidence>
<evidence type="ECO:0000313" key="10">
    <source>
        <dbReference type="Proteomes" id="UP000186246"/>
    </source>
</evidence>
<dbReference type="Pfam" id="PF02265">
    <property type="entry name" value="S1-P1_nuclease"/>
    <property type="match status" value="1"/>
</dbReference>
<evidence type="ECO:0000256" key="4">
    <source>
        <dbReference type="ARBA" id="ARBA00022801"/>
    </source>
</evidence>
<dbReference type="GO" id="GO:0046872">
    <property type="term" value="F:metal ion binding"/>
    <property type="evidence" value="ECO:0007669"/>
    <property type="project" value="UniProtKB-KW"/>
</dbReference>
<feature type="chain" id="PRO_5044563776" evidence="7">
    <location>
        <begin position="23"/>
        <end position="263"/>
    </location>
</feature>
<keyword evidence="2" id="KW-0479">Metal-binding</keyword>
<protein>
    <submittedName>
        <fullName evidence="9">S1/P1 Nuclease</fullName>
    </submittedName>
</protein>
<reference evidence="10" key="2">
    <citation type="submission" date="2017-01" db="EMBL/GenBank/DDBJ databases">
        <authorList>
            <person name="Varghese N."/>
            <person name="Submissions S."/>
        </authorList>
    </citation>
    <scope>NUCLEOTIDE SEQUENCE [LARGE SCALE GENOMIC DNA]</scope>
    <source>
        <strain evidence="10">DSM 21068</strain>
    </source>
</reference>
<evidence type="ECO:0000313" key="9">
    <source>
        <dbReference type="EMBL" id="SIS77495.1"/>
    </source>
</evidence>
<dbReference type="CDD" id="cd11010">
    <property type="entry name" value="S1-P1_nuclease"/>
    <property type="match status" value="1"/>
</dbReference>
<dbReference type="PANTHER" id="PTHR33146:SF26">
    <property type="entry name" value="ENDONUCLEASE 4"/>
    <property type="match status" value="1"/>
</dbReference>
<gene>
    <name evidence="8" type="ORF">B0A70_11775</name>
    <name evidence="9" type="ORF">SAMN05421796_103100</name>
</gene>
<proteinExistence type="predicted"/>
<accession>A0A1N7LUF7</accession>
<feature type="signal peptide" evidence="7">
    <location>
        <begin position="1"/>
        <end position="22"/>
    </location>
</feature>
<sequence length="263" mass="30244">MKNICSKILLLAFIASSAYSYAWGLTGHRIIAEIAENHLSGKARREIKKMMGEERLAYWANWPDFIKSDTTETWKQTSVWHYVNIDPQTDFTAFEKNLKTQSGASLYSQIKTLSAQIKDEKTPEKDRKIALIFLIHMMGDLSQPMHTGRSEDLGGNKINVTYFGEKTNLHSVWDGKLVDSQKYSYTEYAKLLDIKTKDEVKQIQSGTLENWLYDSHQIANKIYAQTPNDSKLSYDYQYKFNGTMETQLLNGGLRLAKLLNDLF</sequence>
<keyword evidence="4" id="KW-0378">Hydrolase</keyword>
<dbReference type="GO" id="GO:0006308">
    <property type="term" value="P:DNA catabolic process"/>
    <property type="evidence" value="ECO:0007669"/>
    <property type="project" value="InterPro"/>
</dbReference>
<keyword evidence="1" id="KW-0540">Nuclease</keyword>
<dbReference type="EMBL" id="MUGO01000018">
    <property type="protein sequence ID" value="PQA91768.1"/>
    <property type="molecule type" value="Genomic_DNA"/>
</dbReference>
<dbReference type="SUPFAM" id="SSF48537">
    <property type="entry name" value="Phospholipase C/P1 nuclease"/>
    <property type="match status" value="1"/>
</dbReference>
<dbReference type="PANTHER" id="PTHR33146">
    <property type="entry name" value="ENDONUCLEASE 4"/>
    <property type="match status" value="1"/>
</dbReference>
<dbReference type="EMBL" id="FTOJ01000003">
    <property type="protein sequence ID" value="SIS77495.1"/>
    <property type="molecule type" value="Genomic_DNA"/>
</dbReference>
<dbReference type="Proteomes" id="UP000238314">
    <property type="component" value="Unassembled WGS sequence"/>
</dbReference>
<dbReference type="STRING" id="551459.SAMN05421796_103100"/>
<keyword evidence="7" id="KW-0732">Signal</keyword>
<keyword evidence="11" id="KW-1185">Reference proteome</keyword>
<evidence type="ECO:0000313" key="8">
    <source>
        <dbReference type="EMBL" id="PQA91768.1"/>
    </source>
</evidence>
<reference evidence="8 11" key="1">
    <citation type="submission" date="2016-11" db="EMBL/GenBank/DDBJ databases">
        <title>Whole genomes of Flavobacteriaceae.</title>
        <authorList>
            <person name="Stine C."/>
            <person name="Li C."/>
            <person name="Tadesse D."/>
        </authorList>
    </citation>
    <scope>NUCLEOTIDE SEQUENCE [LARGE SCALE GENOMIC DNA]</scope>
    <source>
        <strain evidence="8 11">DSM 21068</strain>
    </source>
</reference>
<evidence type="ECO:0000313" key="11">
    <source>
        <dbReference type="Proteomes" id="UP000238314"/>
    </source>
</evidence>
<dbReference type="Proteomes" id="UP000186246">
    <property type="component" value="Unassembled WGS sequence"/>
</dbReference>
<evidence type="ECO:0000256" key="5">
    <source>
        <dbReference type="ARBA" id="ARBA00023157"/>
    </source>
</evidence>
<dbReference type="GO" id="GO:0016788">
    <property type="term" value="F:hydrolase activity, acting on ester bonds"/>
    <property type="evidence" value="ECO:0007669"/>
    <property type="project" value="InterPro"/>
</dbReference>
<dbReference type="AlphaFoldDB" id="A0A1N7LUF7"/>
<keyword evidence="6" id="KW-0325">Glycoprotein</keyword>
<dbReference type="InterPro" id="IPR003154">
    <property type="entry name" value="S1/P1nuclease"/>
</dbReference>
<reference evidence="9" key="3">
    <citation type="submission" date="2017-01" db="EMBL/GenBank/DDBJ databases">
        <authorList>
            <person name="Mah S.A."/>
            <person name="Swanson W.J."/>
            <person name="Moy G.W."/>
            <person name="Vacquier V.D."/>
        </authorList>
    </citation>
    <scope>NUCLEOTIDE SEQUENCE [LARGE SCALE GENOMIC DNA]</scope>
    <source>
        <strain evidence="9">DSM 21068</strain>
    </source>
</reference>
<dbReference type="OrthoDB" id="267579at2"/>
<dbReference type="InterPro" id="IPR008947">
    <property type="entry name" value="PLipase_C/P1_nuclease_dom_sf"/>
</dbReference>
<dbReference type="Gene3D" id="1.10.575.10">
    <property type="entry name" value="P1 Nuclease"/>
    <property type="match status" value="1"/>
</dbReference>
<evidence type="ECO:0000256" key="2">
    <source>
        <dbReference type="ARBA" id="ARBA00022723"/>
    </source>
</evidence>